<dbReference type="EMBL" id="CP159872">
    <property type="protein sequence ID" value="XCM79635.1"/>
    <property type="molecule type" value="Genomic_DNA"/>
</dbReference>
<evidence type="ECO:0000313" key="2">
    <source>
        <dbReference type="EMBL" id="XCM79635.1"/>
    </source>
</evidence>
<dbReference type="Gene3D" id="3.40.50.300">
    <property type="entry name" value="P-loop containing nucleotide triphosphate hydrolases"/>
    <property type="match status" value="1"/>
</dbReference>
<dbReference type="AlphaFoldDB" id="A0AAU8JWE4"/>
<proteinExistence type="predicted"/>
<evidence type="ECO:0000256" key="1">
    <source>
        <dbReference type="SAM" id="MobiDB-lite"/>
    </source>
</evidence>
<reference evidence="2" key="1">
    <citation type="submission" date="2024-06" db="EMBL/GenBank/DDBJ databases">
        <title>The genome sequences of Kitasatospora sp. strain HUAS MG31.</title>
        <authorList>
            <person name="Mo P."/>
        </authorList>
    </citation>
    <scope>NUCLEOTIDE SEQUENCE</scope>
    <source>
        <strain evidence="2">HUAS MG31</strain>
    </source>
</reference>
<feature type="region of interest" description="Disordered" evidence="1">
    <location>
        <begin position="1"/>
        <end position="37"/>
    </location>
</feature>
<dbReference type="InterPro" id="IPR027417">
    <property type="entry name" value="P-loop_NTPase"/>
</dbReference>
<feature type="compositionally biased region" description="Basic and acidic residues" evidence="1">
    <location>
        <begin position="20"/>
        <end position="37"/>
    </location>
</feature>
<dbReference type="KEGG" id="kcm:ABWK59_12210"/>
<keyword evidence="2" id="KW-0547">Nucleotide-binding</keyword>
<protein>
    <submittedName>
        <fullName evidence="2">ATP-binding protein</fullName>
    </submittedName>
</protein>
<keyword evidence="2" id="KW-0067">ATP-binding</keyword>
<dbReference type="GO" id="GO:0005524">
    <property type="term" value="F:ATP binding"/>
    <property type="evidence" value="ECO:0007669"/>
    <property type="project" value="UniProtKB-KW"/>
</dbReference>
<gene>
    <name evidence="2" type="ORF">ABWK59_12210</name>
</gene>
<sequence>MTSEAAPGVRPPGPLASAVRPDDGPRHRPDGGPRLRPAVEELRLTSFKSFRRAALPLSPLTVLHGPSGVGKSNALDALAVLSRLALGEEIQTSLDGTASLTGPLAAPVRGGLLGCVPHGRNAIILGCTVRSCAGPIRLEVVIRTDGPVRIAREWLTLDGETLVETGEQDPARGRINVTWHNDTRQGDIRAPMPSSSLITAQLPLRVAGSSPGERKVLAAAEQMLTALREVFPLHPVPAAMRGWSRADPQARLLSTATNISAVLARLKQGCTRRYGRLLKAVQAAAPHPLLGLDVARRGSGPEERLLAVFDEGVLGRTGADQASDGMLRLLAFAAVLLTGAGVLDVDPAAEVPPAHRQLTVLAEDLGAGLGREQTASLLRVAEEVCAKGDIRLLGALQEPAAAREVPGVELVECRRDPATGHSVLLRPESLWVPPQGGRAGVGGSGAPGAGGAGFGGAGSGVAGFDGVGFGGPGAGGAGDAVDLGA</sequence>
<accession>A0AAU8JWE4</accession>
<dbReference type="SUPFAM" id="SSF52540">
    <property type="entry name" value="P-loop containing nucleoside triphosphate hydrolases"/>
    <property type="match status" value="1"/>
</dbReference>
<name>A0AAU8JWE4_9ACTN</name>
<dbReference type="RefSeq" id="WP_354640440.1">
    <property type="nucleotide sequence ID" value="NZ_CP159872.1"/>
</dbReference>
<organism evidence="2">
    <name type="scientific">Kitasatospora camelliae</name>
    <dbReference type="NCBI Taxonomy" id="3156397"/>
    <lineage>
        <taxon>Bacteria</taxon>
        <taxon>Bacillati</taxon>
        <taxon>Actinomycetota</taxon>
        <taxon>Actinomycetes</taxon>
        <taxon>Kitasatosporales</taxon>
        <taxon>Streptomycetaceae</taxon>
        <taxon>Kitasatospora</taxon>
    </lineage>
</organism>